<reference evidence="1 2" key="1">
    <citation type="journal article" date="2018" name="Sci. Rep.">
        <title>Genomic signatures of local adaptation to the degree of environmental predictability in rotifers.</title>
        <authorList>
            <person name="Franch-Gras L."/>
            <person name="Hahn C."/>
            <person name="Garcia-Roger E.M."/>
            <person name="Carmona M.J."/>
            <person name="Serra M."/>
            <person name="Gomez A."/>
        </authorList>
    </citation>
    <scope>NUCLEOTIDE SEQUENCE [LARGE SCALE GENOMIC DNA]</scope>
    <source>
        <strain evidence="1">HYR1</strain>
    </source>
</reference>
<feature type="non-terminal residue" evidence="1">
    <location>
        <position position="73"/>
    </location>
</feature>
<dbReference type="Proteomes" id="UP000276133">
    <property type="component" value="Unassembled WGS sequence"/>
</dbReference>
<name>A0A3M7P6E2_BRAPC</name>
<comment type="caution">
    <text evidence="1">The sequence shown here is derived from an EMBL/GenBank/DDBJ whole genome shotgun (WGS) entry which is preliminary data.</text>
</comment>
<dbReference type="AlphaFoldDB" id="A0A3M7P6E2"/>
<evidence type="ECO:0000313" key="1">
    <source>
        <dbReference type="EMBL" id="RMZ94390.1"/>
    </source>
</evidence>
<gene>
    <name evidence="1" type="ORF">BpHYR1_047088</name>
</gene>
<organism evidence="1 2">
    <name type="scientific">Brachionus plicatilis</name>
    <name type="common">Marine rotifer</name>
    <name type="synonym">Brachionus muelleri</name>
    <dbReference type="NCBI Taxonomy" id="10195"/>
    <lineage>
        <taxon>Eukaryota</taxon>
        <taxon>Metazoa</taxon>
        <taxon>Spiralia</taxon>
        <taxon>Gnathifera</taxon>
        <taxon>Rotifera</taxon>
        <taxon>Eurotatoria</taxon>
        <taxon>Monogononta</taxon>
        <taxon>Pseudotrocha</taxon>
        <taxon>Ploima</taxon>
        <taxon>Brachionidae</taxon>
        <taxon>Brachionus</taxon>
    </lineage>
</organism>
<keyword evidence="2" id="KW-1185">Reference proteome</keyword>
<evidence type="ECO:0000313" key="2">
    <source>
        <dbReference type="Proteomes" id="UP000276133"/>
    </source>
</evidence>
<sequence>MHIGSKNIYETRGTFDANNLIEHYSQLSHERDILQPEDVCWFKLMKNKYKIFWNDWFLNDEKILTKHGNISEP</sequence>
<accession>A0A3M7P6E2</accession>
<proteinExistence type="predicted"/>
<dbReference type="EMBL" id="REGN01013087">
    <property type="protein sequence ID" value="RMZ94390.1"/>
    <property type="molecule type" value="Genomic_DNA"/>
</dbReference>
<protein>
    <submittedName>
        <fullName evidence="1">Uncharacterized protein</fullName>
    </submittedName>
</protein>